<reference evidence="2" key="1">
    <citation type="submission" date="2016-08" db="EMBL/GenBank/DDBJ databases">
        <authorList>
            <person name="Seilhamer J.J."/>
        </authorList>
    </citation>
    <scope>NUCLEOTIDE SEQUENCE</scope>
    <source>
        <strain evidence="2">86-1</strain>
    </source>
</reference>
<evidence type="ECO:0000313" key="2">
    <source>
        <dbReference type="EMBL" id="SCM74821.1"/>
    </source>
</evidence>
<proteinExistence type="predicted"/>
<dbReference type="AlphaFoldDB" id="A0A212LB80"/>
<accession>A0A212LB80</accession>
<dbReference type="EMBL" id="FMJC01000002">
    <property type="protein sequence ID" value="SCM74821.1"/>
    <property type="molecule type" value="Genomic_DNA"/>
</dbReference>
<protein>
    <submittedName>
        <fullName evidence="2">Uncharacterized protein</fullName>
    </submittedName>
</protein>
<feature type="region of interest" description="Disordered" evidence="1">
    <location>
        <begin position="50"/>
        <end position="73"/>
    </location>
</feature>
<organism evidence="2">
    <name type="scientific">uncultured Desulfovibrio sp</name>
    <dbReference type="NCBI Taxonomy" id="167968"/>
    <lineage>
        <taxon>Bacteria</taxon>
        <taxon>Pseudomonadati</taxon>
        <taxon>Thermodesulfobacteriota</taxon>
        <taxon>Desulfovibrionia</taxon>
        <taxon>Desulfovibrionales</taxon>
        <taxon>Desulfovibrionaceae</taxon>
        <taxon>Desulfovibrio</taxon>
        <taxon>environmental samples</taxon>
    </lineage>
</organism>
<feature type="compositionally biased region" description="Basic and acidic residues" evidence="1">
    <location>
        <begin position="50"/>
        <end position="65"/>
    </location>
</feature>
<evidence type="ECO:0000256" key="1">
    <source>
        <dbReference type="SAM" id="MobiDB-lite"/>
    </source>
</evidence>
<gene>
    <name evidence="2" type="ORF">KL86DES1_22174</name>
</gene>
<name>A0A212LB80_9BACT</name>
<sequence>MGWRHIIFIAVLAVAEHLPVPLPQCRADQNLELAQGKRLEMCRLCARGNENDEHSGAKPAKKTETCCDMPGSA</sequence>